<dbReference type="Proteomes" id="UP001501004">
    <property type="component" value="Unassembled WGS sequence"/>
</dbReference>
<evidence type="ECO:0000256" key="1">
    <source>
        <dbReference type="ARBA" id="ARBA00022448"/>
    </source>
</evidence>
<dbReference type="CDD" id="cd03219">
    <property type="entry name" value="ABC_Mj1267_LivG_branched"/>
    <property type="match status" value="1"/>
</dbReference>
<dbReference type="Pfam" id="PF12399">
    <property type="entry name" value="BCA_ABC_TP_C"/>
    <property type="match status" value="1"/>
</dbReference>
<dbReference type="SUPFAM" id="SSF52540">
    <property type="entry name" value="P-loop containing nucleoside triphosphate hydrolases"/>
    <property type="match status" value="1"/>
</dbReference>
<feature type="domain" description="ABC transporter" evidence="4">
    <location>
        <begin position="5"/>
        <end position="237"/>
    </location>
</feature>
<dbReference type="GO" id="GO:0005524">
    <property type="term" value="F:ATP binding"/>
    <property type="evidence" value="ECO:0007669"/>
    <property type="project" value="UniProtKB-KW"/>
</dbReference>
<dbReference type="PANTHER" id="PTHR45772:SF9">
    <property type="entry name" value="CONSERVED COMPONENT OF ABC TRANSPORTER FOR NATURAL AMINO ACIDS"/>
    <property type="match status" value="1"/>
</dbReference>
<proteinExistence type="predicted"/>
<sequence length="246" mass="26209">MTSVIETQSLAKSFGGMTAVDNTSFEIESATIVGLIGPNGSGKTTTLNLLNGAISPDSGSIRVQGTELAGKSSTSFVRAGVTRTFQNPRVFTTITAIENLLVPVLHSKGRGSKWTEKAEELLSFVGLLGHRDTPASELSGGQQKLLEFVRALMTDPHIVLMDEPFAGVHPSVKEVMRERIIEKNKQGTAFLIVSHEIPDLTRLCSDIICMSDGEVIASGTPADVTSHPRVIEAYLGHGPAARGERG</sequence>
<dbReference type="InterPro" id="IPR027417">
    <property type="entry name" value="P-loop_NTPase"/>
</dbReference>
<protein>
    <submittedName>
        <fullName evidence="5">ABC transporter ATP-binding protein</fullName>
    </submittedName>
</protein>
<dbReference type="InterPro" id="IPR032823">
    <property type="entry name" value="BCA_ABC_TP_C"/>
</dbReference>
<dbReference type="PROSITE" id="PS50893">
    <property type="entry name" value="ABC_TRANSPORTER_2"/>
    <property type="match status" value="1"/>
</dbReference>
<evidence type="ECO:0000259" key="4">
    <source>
        <dbReference type="PROSITE" id="PS50893"/>
    </source>
</evidence>
<keyword evidence="3 5" id="KW-0067">ATP-binding</keyword>
<dbReference type="PANTHER" id="PTHR45772">
    <property type="entry name" value="CONSERVED COMPONENT OF ABC TRANSPORTER FOR NATURAL AMINO ACIDS-RELATED"/>
    <property type="match status" value="1"/>
</dbReference>
<comment type="caution">
    <text evidence="5">The sequence shown here is derived from an EMBL/GenBank/DDBJ whole genome shotgun (WGS) entry which is preliminary data.</text>
</comment>
<dbReference type="RefSeq" id="WP_344753939.1">
    <property type="nucleotide sequence ID" value="NZ_BAABAE010000002.1"/>
</dbReference>
<keyword evidence="6" id="KW-1185">Reference proteome</keyword>
<dbReference type="PROSITE" id="PS00211">
    <property type="entry name" value="ABC_TRANSPORTER_1"/>
    <property type="match status" value="1"/>
</dbReference>
<dbReference type="InterPro" id="IPR017871">
    <property type="entry name" value="ABC_transporter-like_CS"/>
</dbReference>
<evidence type="ECO:0000313" key="6">
    <source>
        <dbReference type="Proteomes" id="UP001501004"/>
    </source>
</evidence>
<keyword evidence="1" id="KW-0813">Transport</keyword>
<dbReference type="Gene3D" id="3.40.50.300">
    <property type="entry name" value="P-loop containing nucleotide triphosphate hydrolases"/>
    <property type="match status" value="1"/>
</dbReference>
<dbReference type="InterPro" id="IPR003439">
    <property type="entry name" value="ABC_transporter-like_ATP-bd"/>
</dbReference>
<organism evidence="5 6">
    <name type="scientific">Leifsonella bigeumensis</name>
    <dbReference type="NCBI Taxonomy" id="433643"/>
    <lineage>
        <taxon>Bacteria</taxon>
        <taxon>Bacillati</taxon>
        <taxon>Actinomycetota</taxon>
        <taxon>Actinomycetes</taxon>
        <taxon>Micrococcales</taxon>
        <taxon>Microbacteriaceae</taxon>
        <taxon>Leifsonella</taxon>
    </lineage>
</organism>
<evidence type="ECO:0000313" key="5">
    <source>
        <dbReference type="EMBL" id="GAA3734246.1"/>
    </source>
</evidence>
<evidence type="ECO:0000256" key="2">
    <source>
        <dbReference type="ARBA" id="ARBA00022741"/>
    </source>
</evidence>
<keyword evidence="2" id="KW-0547">Nucleotide-binding</keyword>
<dbReference type="InterPro" id="IPR051120">
    <property type="entry name" value="ABC_AA/LPS_Transport"/>
</dbReference>
<accession>A0ABP7FBV9</accession>
<evidence type="ECO:0000256" key="3">
    <source>
        <dbReference type="ARBA" id="ARBA00022840"/>
    </source>
</evidence>
<reference evidence="6" key="1">
    <citation type="journal article" date="2019" name="Int. J. Syst. Evol. Microbiol.">
        <title>The Global Catalogue of Microorganisms (GCM) 10K type strain sequencing project: providing services to taxonomists for standard genome sequencing and annotation.</title>
        <authorList>
            <consortium name="The Broad Institute Genomics Platform"/>
            <consortium name="The Broad Institute Genome Sequencing Center for Infectious Disease"/>
            <person name="Wu L."/>
            <person name="Ma J."/>
        </authorList>
    </citation>
    <scope>NUCLEOTIDE SEQUENCE [LARGE SCALE GENOMIC DNA]</scope>
    <source>
        <strain evidence="6">JCM 16949</strain>
    </source>
</reference>
<gene>
    <name evidence="5" type="ORF">GCM10022239_07950</name>
</gene>
<dbReference type="InterPro" id="IPR003593">
    <property type="entry name" value="AAA+_ATPase"/>
</dbReference>
<dbReference type="EMBL" id="BAABAE010000002">
    <property type="protein sequence ID" value="GAA3734246.1"/>
    <property type="molecule type" value="Genomic_DNA"/>
</dbReference>
<dbReference type="Pfam" id="PF00005">
    <property type="entry name" value="ABC_tran"/>
    <property type="match status" value="1"/>
</dbReference>
<dbReference type="SMART" id="SM00382">
    <property type="entry name" value="AAA"/>
    <property type="match status" value="1"/>
</dbReference>
<name>A0ABP7FBV9_9MICO</name>